<keyword evidence="1" id="KW-0479">Metal-binding</keyword>
<organism evidence="8 9">
    <name type="scientific">Penicillium malachiteum</name>
    <dbReference type="NCBI Taxonomy" id="1324776"/>
    <lineage>
        <taxon>Eukaryota</taxon>
        <taxon>Fungi</taxon>
        <taxon>Dikarya</taxon>
        <taxon>Ascomycota</taxon>
        <taxon>Pezizomycotina</taxon>
        <taxon>Eurotiomycetes</taxon>
        <taxon>Eurotiomycetidae</taxon>
        <taxon>Eurotiales</taxon>
        <taxon>Aspergillaceae</taxon>
        <taxon>Penicillium</taxon>
    </lineage>
</organism>
<dbReference type="SMART" id="SM00906">
    <property type="entry name" value="Fungal_trans"/>
    <property type="match status" value="1"/>
</dbReference>
<evidence type="ECO:0000313" key="8">
    <source>
        <dbReference type="EMBL" id="KAJ5734089.1"/>
    </source>
</evidence>
<feature type="domain" description="Zn(2)-C6 fungal-type" evidence="7">
    <location>
        <begin position="16"/>
        <end position="47"/>
    </location>
</feature>
<dbReference type="GO" id="GO:0000981">
    <property type="term" value="F:DNA-binding transcription factor activity, RNA polymerase II-specific"/>
    <property type="evidence" value="ECO:0007669"/>
    <property type="project" value="InterPro"/>
</dbReference>
<dbReference type="AlphaFoldDB" id="A0AAD6HSR3"/>
<dbReference type="CDD" id="cd00067">
    <property type="entry name" value="GAL4"/>
    <property type="match status" value="1"/>
</dbReference>
<comment type="caution">
    <text evidence="8">The sequence shown here is derived from an EMBL/GenBank/DDBJ whole genome shotgun (WGS) entry which is preliminary data.</text>
</comment>
<dbReference type="PROSITE" id="PS00463">
    <property type="entry name" value="ZN2_CY6_FUNGAL_1"/>
    <property type="match status" value="1"/>
</dbReference>
<dbReference type="Proteomes" id="UP001215712">
    <property type="component" value="Unassembled WGS sequence"/>
</dbReference>
<dbReference type="SUPFAM" id="SSF57701">
    <property type="entry name" value="Zn2/Cys6 DNA-binding domain"/>
    <property type="match status" value="1"/>
</dbReference>
<dbReference type="EMBL" id="JAQJAN010000003">
    <property type="protein sequence ID" value="KAJ5734089.1"/>
    <property type="molecule type" value="Genomic_DNA"/>
</dbReference>
<dbReference type="PANTHER" id="PTHR47171:SF3">
    <property type="entry name" value="FARA-RELATED"/>
    <property type="match status" value="1"/>
</dbReference>
<proteinExistence type="predicted"/>
<keyword evidence="5" id="KW-0804">Transcription</keyword>
<sequence>MPKACNLALQRRARAVCIRCHRRKVRCDLENQQNGTCSRCQQEGHECRPHIGPRKEKALRNCVRSPRIEDQVLSATPERTTASPLTDLETLRRLYCSSTQSDFPTEQRNFIKGSELILEVNQAAHLPPSAITQALSDFYFRELFHFVPVIDHGQAELESSVLLQQCLCFAGSTMRQSTEPREWSPTAIYGRIKTLLFLNYDPISINTLTALCVLSTWLSYSPEMIVLDSPWQWTGMGIRLALQLQLHEDKTYEILTNPGRARRAWWYLFNNDTMQMACSGRPGMFPLKESHVRLPEITDFDNPTTGARVFCSLTALCKVLRHILELGQAGSTPQDEIYTLSKQLCLWRECLPPELQLFDPTRKTRLSYSRSVVELHIFYLAIMILICFLNHRENPLLFKYVSVAASSCISRLYEEILFHEEVTYLLPIHSWANLVASIPRTFGDINTLNPDRAKESKISRDVLTKMSEKHSSAAMVLNRINSPVDGDPIVFSAQNEPMTSLPVPIPDDKTQHLFSLFHFPEKFCPTLDLLRSADQAANCQLDSQPEWTMDDSGSWPIDWSLFLFDAPMSF</sequence>
<accession>A0AAD6HSR3</accession>
<evidence type="ECO:0000256" key="3">
    <source>
        <dbReference type="ARBA" id="ARBA00023015"/>
    </source>
</evidence>
<evidence type="ECO:0000256" key="5">
    <source>
        <dbReference type="ARBA" id="ARBA00023163"/>
    </source>
</evidence>
<keyword evidence="4" id="KW-0238">DNA-binding</keyword>
<dbReference type="GO" id="GO:0008270">
    <property type="term" value="F:zinc ion binding"/>
    <property type="evidence" value="ECO:0007669"/>
    <property type="project" value="InterPro"/>
</dbReference>
<dbReference type="GO" id="GO:0006351">
    <property type="term" value="P:DNA-templated transcription"/>
    <property type="evidence" value="ECO:0007669"/>
    <property type="project" value="InterPro"/>
</dbReference>
<dbReference type="InterPro" id="IPR001138">
    <property type="entry name" value="Zn2Cys6_DnaBD"/>
</dbReference>
<dbReference type="InterPro" id="IPR036864">
    <property type="entry name" value="Zn2-C6_fun-type_DNA-bd_sf"/>
</dbReference>
<keyword evidence="2" id="KW-0862">Zinc</keyword>
<evidence type="ECO:0000313" key="9">
    <source>
        <dbReference type="Proteomes" id="UP001215712"/>
    </source>
</evidence>
<dbReference type="InterPro" id="IPR007219">
    <property type="entry name" value="XnlR_reg_dom"/>
</dbReference>
<name>A0AAD6HSR3_9EURO</name>
<evidence type="ECO:0000256" key="1">
    <source>
        <dbReference type="ARBA" id="ARBA00022723"/>
    </source>
</evidence>
<keyword evidence="6" id="KW-0539">Nucleus</keyword>
<dbReference type="Pfam" id="PF00172">
    <property type="entry name" value="Zn_clus"/>
    <property type="match status" value="1"/>
</dbReference>
<reference evidence="8" key="1">
    <citation type="journal article" date="2023" name="IMA Fungus">
        <title>Comparative genomic study of the Penicillium genus elucidates a diverse pangenome and 15 lateral gene transfer events.</title>
        <authorList>
            <person name="Petersen C."/>
            <person name="Sorensen T."/>
            <person name="Nielsen M.R."/>
            <person name="Sondergaard T.E."/>
            <person name="Sorensen J.L."/>
            <person name="Fitzpatrick D.A."/>
            <person name="Frisvad J.C."/>
            <person name="Nielsen K.L."/>
        </authorList>
    </citation>
    <scope>NUCLEOTIDE SEQUENCE</scope>
    <source>
        <strain evidence="8">IBT 17514</strain>
    </source>
</reference>
<evidence type="ECO:0000256" key="4">
    <source>
        <dbReference type="ARBA" id="ARBA00023125"/>
    </source>
</evidence>
<dbReference type="CDD" id="cd12148">
    <property type="entry name" value="fungal_TF_MHR"/>
    <property type="match status" value="1"/>
</dbReference>
<dbReference type="GO" id="GO:0003677">
    <property type="term" value="F:DNA binding"/>
    <property type="evidence" value="ECO:0007669"/>
    <property type="project" value="UniProtKB-KW"/>
</dbReference>
<reference evidence="8" key="2">
    <citation type="submission" date="2023-01" db="EMBL/GenBank/DDBJ databases">
        <authorList>
            <person name="Petersen C."/>
        </authorList>
    </citation>
    <scope>NUCLEOTIDE SEQUENCE</scope>
    <source>
        <strain evidence="8">IBT 17514</strain>
    </source>
</reference>
<evidence type="ECO:0000259" key="7">
    <source>
        <dbReference type="PROSITE" id="PS50048"/>
    </source>
</evidence>
<evidence type="ECO:0000256" key="6">
    <source>
        <dbReference type="ARBA" id="ARBA00023242"/>
    </source>
</evidence>
<keyword evidence="9" id="KW-1185">Reference proteome</keyword>
<protein>
    <recommendedName>
        <fullName evidence="7">Zn(2)-C6 fungal-type domain-containing protein</fullName>
    </recommendedName>
</protein>
<dbReference type="Gene3D" id="4.10.240.10">
    <property type="entry name" value="Zn(2)-C6 fungal-type DNA-binding domain"/>
    <property type="match status" value="1"/>
</dbReference>
<dbReference type="InterPro" id="IPR052073">
    <property type="entry name" value="Amide_Lactam_Regulators"/>
</dbReference>
<dbReference type="Pfam" id="PF04082">
    <property type="entry name" value="Fungal_trans"/>
    <property type="match status" value="1"/>
</dbReference>
<dbReference type="SMART" id="SM00066">
    <property type="entry name" value="GAL4"/>
    <property type="match status" value="1"/>
</dbReference>
<keyword evidence="3" id="KW-0805">Transcription regulation</keyword>
<gene>
    <name evidence="8" type="ORF">N7493_002875</name>
</gene>
<evidence type="ECO:0000256" key="2">
    <source>
        <dbReference type="ARBA" id="ARBA00022833"/>
    </source>
</evidence>
<dbReference type="PANTHER" id="PTHR47171">
    <property type="entry name" value="FARA-RELATED"/>
    <property type="match status" value="1"/>
</dbReference>
<dbReference type="PROSITE" id="PS50048">
    <property type="entry name" value="ZN2_CY6_FUNGAL_2"/>
    <property type="match status" value="1"/>
</dbReference>